<dbReference type="Pfam" id="PF22977">
    <property type="entry name" value="WHD"/>
    <property type="match status" value="1"/>
</dbReference>
<dbReference type="SUPFAM" id="SSF52540">
    <property type="entry name" value="P-loop containing nucleoside triphosphate hydrolases"/>
    <property type="match status" value="1"/>
</dbReference>
<evidence type="ECO:0000256" key="2">
    <source>
        <dbReference type="ARBA" id="ARBA00022741"/>
    </source>
</evidence>
<dbReference type="Pfam" id="PF00004">
    <property type="entry name" value="AAA"/>
    <property type="match status" value="1"/>
</dbReference>
<evidence type="ECO:0000313" key="6">
    <source>
        <dbReference type="EMBL" id="AWK90131.1"/>
    </source>
</evidence>
<proteinExistence type="inferred from homology"/>
<keyword evidence="6" id="KW-0614">Plasmid</keyword>
<dbReference type="SMART" id="SM00382">
    <property type="entry name" value="AAA"/>
    <property type="match status" value="1"/>
</dbReference>
<dbReference type="GO" id="GO:0016887">
    <property type="term" value="F:ATP hydrolysis activity"/>
    <property type="evidence" value="ECO:0007669"/>
    <property type="project" value="InterPro"/>
</dbReference>
<dbReference type="KEGG" id="azz:DEW08_28025"/>
<keyword evidence="2" id="KW-0547">Nucleotide-binding</keyword>
<evidence type="ECO:0000256" key="3">
    <source>
        <dbReference type="ARBA" id="ARBA00022840"/>
    </source>
</evidence>
<dbReference type="GO" id="GO:0005524">
    <property type="term" value="F:ATP binding"/>
    <property type="evidence" value="ECO:0007669"/>
    <property type="project" value="UniProtKB-KW"/>
</dbReference>
<accession>A0A2S2D045</accession>
<dbReference type="RefSeq" id="WP_109334130.1">
    <property type="nucleotide sequence ID" value="NZ_CP029358.1"/>
</dbReference>
<keyword evidence="7" id="KW-1185">Reference proteome</keyword>
<dbReference type="Gene3D" id="3.40.50.300">
    <property type="entry name" value="P-loop containing nucleotide triphosphate hydrolases"/>
    <property type="match status" value="1"/>
</dbReference>
<evidence type="ECO:0000256" key="4">
    <source>
        <dbReference type="SAM" id="MobiDB-lite"/>
    </source>
</evidence>
<dbReference type="CDD" id="cd19481">
    <property type="entry name" value="RecA-like_protease"/>
    <property type="match status" value="1"/>
</dbReference>
<evidence type="ECO:0000313" key="7">
    <source>
        <dbReference type="Proteomes" id="UP000245629"/>
    </source>
</evidence>
<feature type="domain" description="AAA+ ATPase" evidence="5">
    <location>
        <begin position="255"/>
        <end position="387"/>
    </location>
</feature>
<dbReference type="Proteomes" id="UP000245629">
    <property type="component" value="Plasmid unnamed3"/>
</dbReference>
<name>A0A2S2D045_9PROT</name>
<dbReference type="InterPro" id="IPR003593">
    <property type="entry name" value="AAA+_ATPase"/>
</dbReference>
<dbReference type="InterPro" id="IPR054472">
    <property type="entry name" value="WHD"/>
</dbReference>
<feature type="region of interest" description="Disordered" evidence="4">
    <location>
        <begin position="43"/>
        <end position="74"/>
    </location>
</feature>
<comment type="similarity">
    <text evidence="1">Belongs to the AAA ATPase family.</text>
</comment>
<protein>
    <submittedName>
        <fullName evidence="6">AAA family ATPase</fullName>
    </submittedName>
</protein>
<dbReference type="InterPro" id="IPR003959">
    <property type="entry name" value="ATPase_AAA_core"/>
</dbReference>
<evidence type="ECO:0000259" key="5">
    <source>
        <dbReference type="SMART" id="SM00382"/>
    </source>
</evidence>
<keyword evidence="3" id="KW-0067">ATP-binding</keyword>
<organism evidence="6 7">
    <name type="scientific">Azospirillum thermophilum</name>
    <dbReference type="NCBI Taxonomy" id="2202148"/>
    <lineage>
        <taxon>Bacteria</taxon>
        <taxon>Pseudomonadati</taxon>
        <taxon>Pseudomonadota</taxon>
        <taxon>Alphaproteobacteria</taxon>
        <taxon>Rhodospirillales</taxon>
        <taxon>Azospirillaceae</taxon>
        <taxon>Azospirillum</taxon>
    </lineage>
</organism>
<geneLocation type="plasmid" evidence="6 7">
    <name>unnamed3</name>
</geneLocation>
<dbReference type="PANTHER" id="PTHR23073">
    <property type="entry name" value="26S PROTEASOME REGULATORY SUBUNIT"/>
    <property type="match status" value="1"/>
</dbReference>
<sequence>MTRRPEHPAQPPVTAPAAAIERELAWFEEVVRHRFALYFGETGDETSGEAGGEAGGWPAPPDQDGDGSPFAGELRRLDPTPAERLVLMLALAPHLAPEVLDPFLLQNQATGRRFSEFGGLIGQSHNGFLPTVETALFLLAGSDRAARIAARSLFAPGHRLVRQGLLTIGHRHPEEPPGAAALGLSRDQLERMLTGAAYVWPSGEGFPAERIGTPLTWDDLVLDGATRRQIALIDSWIHHSHTLLHGWGLAQRLKPGYRCLFYGPPGTGKTLTACLLGKHHDLPVYRVDLSRVMSKWVGETEKNLAGLFDRAQHHNWILFFDEAEALFGKRTDAQSANDRAANQQIAYLLQRLEDFPGVVILATNQRGHMDEAFARRFQSSILFPMPDRDSRRALWEGMFRTPGIPLAAGIDFQSLADQHELAGGAIVNVLRHACLLAVERDPPCVQLADIMSGIRQELRKEGHFFNR</sequence>
<dbReference type="InterPro" id="IPR050221">
    <property type="entry name" value="26S_Proteasome_ATPase"/>
</dbReference>
<evidence type="ECO:0000256" key="1">
    <source>
        <dbReference type="ARBA" id="ARBA00006914"/>
    </source>
</evidence>
<dbReference type="OrthoDB" id="7438987at2"/>
<dbReference type="EMBL" id="CP029358">
    <property type="protein sequence ID" value="AWK90131.1"/>
    <property type="molecule type" value="Genomic_DNA"/>
</dbReference>
<dbReference type="AlphaFoldDB" id="A0A2S2D045"/>
<gene>
    <name evidence="6" type="ORF">DEW08_28025</name>
</gene>
<dbReference type="InterPro" id="IPR027417">
    <property type="entry name" value="P-loop_NTPase"/>
</dbReference>
<reference evidence="7" key="1">
    <citation type="submission" date="2018-05" db="EMBL/GenBank/DDBJ databases">
        <title>Azospirillum thermophila sp. nov., a novel isolated from hot spring.</title>
        <authorList>
            <person name="Zhao Z."/>
        </authorList>
    </citation>
    <scope>NUCLEOTIDE SEQUENCE [LARGE SCALE GENOMIC DNA]</scope>
    <source>
        <strain evidence="7">CFH 70021</strain>
        <plasmid evidence="7">unnamed3</plasmid>
    </source>
</reference>